<keyword evidence="2" id="KW-0238">DNA-binding</keyword>
<dbReference type="SMART" id="SM00347">
    <property type="entry name" value="HTH_MARR"/>
    <property type="match status" value="1"/>
</dbReference>
<dbReference type="InterPro" id="IPR000835">
    <property type="entry name" value="HTH_MarR-typ"/>
</dbReference>
<dbReference type="InterPro" id="IPR023187">
    <property type="entry name" value="Tscrpt_reg_MarR-type_CS"/>
</dbReference>
<keyword evidence="7" id="KW-1185">Reference proteome</keyword>
<keyword evidence="3" id="KW-0804">Transcription</keyword>
<evidence type="ECO:0000259" key="5">
    <source>
        <dbReference type="PROSITE" id="PS50995"/>
    </source>
</evidence>
<gene>
    <name evidence="6" type="ORF">DY262_11480</name>
</gene>
<feature type="domain" description="HTH marR-type" evidence="5">
    <location>
        <begin position="36"/>
        <end position="168"/>
    </location>
</feature>
<protein>
    <submittedName>
        <fullName evidence="6">MarR family transcriptional regulator</fullName>
    </submittedName>
</protein>
<sequence>MKERRDPPPGRAKADQPPGGAATREAAARGAPRFTDDYLGYLLGQANHALFKEFDAQVREAGLGSLEWRVLAVLSGESPMAVGRLAHEVLSQQPTVTKLLQRLVAQGWVALHDDPADQRRTLVSITPAGQRKVAPLLRRARAHEAAMLAELSAAEVQRLKTQLKRLAQPR</sequence>
<dbReference type="RefSeq" id="WP_116959003.1">
    <property type="nucleotide sequence ID" value="NZ_QVLS01000006.1"/>
</dbReference>
<feature type="compositionally biased region" description="Basic and acidic residues" evidence="4">
    <location>
        <begin position="1"/>
        <end position="14"/>
    </location>
</feature>
<evidence type="ECO:0000313" key="6">
    <source>
        <dbReference type="EMBL" id="RFP78706.1"/>
    </source>
</evidence>
<dbReference type="GO" id="GO:0003700">
    <property type="term" value="F:DNA-binding transcription factor activity"/>
    <property type="evidence" value="ECO:0007669"/>
    <property type="project" value="InterPro"/>
</dbReference>
<dbReference type="InterPro" id="IPR039422">
    <property type="entry name" value="MarR/SlyA-like"/>
</dbReference>
<dbReference type="Proteomes" id="UP000261931">
    <property type="component" value="Unassembled WGS sequence"/>
</dbReference>
<evidence type="ECO:0000256" key="4">
    <source>
        <dbReference type="SAM" id="MobiDB-lite"/>
    </source>
</evidence>
<feature type="region of interest" description="Disordered" evidence="4">
    <location>
        <begin position="1"/>
        <end position="29"/>
    </location>
</feature>
<dbReference type="Pfam" id="PF12802">
    <property type="entry name" value="MarR_2"/>
    <property type="match status" value="1"/>
</dbReference>
<name>A0A372EJ78_9BURK</name>
<dbReference type="SUPFAM" id="SSF46785">
    <property type="entry name" value="Winged helix' DNA-binding domain"/>
    <property type="match status" value="1"/>
</dbReference>
<reference evidence="6 7" key="1">
    <citation type="submission" date="2018-08" db="EMBL/GenBank/DDBJ databases">
        <title>Hydrogenophaga sp. LA-38 isolated from sludge.</title>
        <authorList>
            <person name="Im W.-T."/>
        </authorList>
    </citation>
    <scope>NUCLEOTIDE SEQUENCE [LARGE SCALE GENOMIC DNA]</scope>
    <source>
        <strain evidence="6 7">LA-38</strain>
    </source>
</reference>
<dbReference type="EMBL" id="QVLS01000006">
    <property type="protein sequence ID" value="RFP78706.1"/>
    <property type="molecule type" value="Genomic_DNA"/>
</dbReference>
<evidence type="ECO:0000256" key="2">
    <source>
        <dbReference type="ARBA" id="ARBA00023125"/>
    </source>
</evidence>
<accession>A0A372EJ78</accession>
<evidence type="ECO:0000313" key="7">
    <source>
        <dbReference type="Proteomes" id="UP000261931"/>
    </source>
</evidence>
<dbReference type="PANTHER" id="PTHR33164">
    <property type="entry name" value="TRANSCRIPTIONAL REGULATOR, MARR FAMILY"/>
    <property type="match status" value="1"/>
</dbReference>
<dbReference type="Gene3D" id="1.10.10.10">
    <property type="entry name" value="Winged helix-like DNA-binding domain superfamily/Winged helix DNA-binding domain"/>
    <property type="match status" value="1"/>
</dbReference>
<dbReference type="AlphaFoldDB" id="A0A372EJ78"/>
<keyword evidence="1" id="KW-0805">Transcription regulation</keyword>
<dbReference type="PROSITE" id="PS01117">
    <property type="entry name" value="HTH_MARR_1"/>
    <property type="match status" value="1"/>
</dbReference>
<feature type="compositionally biased region" description="Low complexity" evidence="4">
    <location>
        <begin position="17"/>
        <end position="29"/>
    </location>
</feature>
<dbReference type="PANTHER" id="PTHR33164:SF64">
    <property type="entry name" value="TRANSCRIPTIONAL REGULATOR SLYA"/>
    <property type="match status" value="1"/>
</dbReference>
<proteinExistence type="predicted"/>
<dbReference type="GO" id="GO:0003677">
    <property type="term" value="F:DNA binding"/>
    <property type="evidence" value="ECO:0007669"/>
    <property type="project" value="UniProtKB-KW"/>
</dbReference>
<dbReference type="InterPro" id="IPR036388">
    <property type="entry name" value="WH-like_DNA-bd_sf"/>
</dbReference>
<comment type="caution">
    <text evidence="6">The sequence shown here is derived from an EMBL/GenBank/DDBJ whole genome shotgun (WGS) entry which is preliminary data.</text>
</comment>
<evidence type="ECO:0000256" key="3">
    <source>
        <dbReference type="ARBA" id="ARBA00023163"/>
    </source>
</evidence>
<evidence type="ECO:0000256" key="1">
    <source>
        <dbReference type="ARBA" id="ARBA00023015"/>
    </source>
</evidence>
<dbReference type="GO" id="GO:0006950">
    <property type="term" value="P:response to stress"/>
    <property type="evidence" value="ECO:0007669"/>
    <property type="project" value="TreeGrafter"/>
</dbReference>
<dbReference type="InterPro" id="IPR036390">
    <property type="entry name" value="WH_DNA-bd_sf"/>
</dbReference>
<organism evidence="6 7">
    <name type="scientific">Hydrogenophaga borbori</name>
    <dbReference type="NCBI Taxonomy" id="2294117"/>
    <lineage>
        <taxon>Bacteria</taxon>
        <taxon>Pseudomonadati</taxon>
        <taxon>Pseudomonadota</taxon>
        <taxon>Betaproteobacteria</taxon>
        <taxon>Burkholderiales</taxon>
        <taxon>Comamonadaceae</taxon>
        <taxon>Hydrogenophaga</taxon>
    </lineage>
</organism>
<dbReference type="PROSITE" id="PS50995">
    <property type="entry name" value="HTH_MARR_2"/>
    <property type="match status" value="1"/>
</dbReference>